<keyword evidence="3" id="KW-1185">Reference proteome</keyword>
<dbReference type="Proteomes" id="UP000198688">
    <property type="component" value="Chromosome I"/>
</dbReference>
<feature type="region of interest" description="Disordered" evidence="1">
    <location>
        <begin position="246"/>
        <end position="464"/>
    </location>
</feature>
<dbReference type="OrthoDB" id="156718at2"/>
<feature type="compositionally biased region" description="Low complexity" evidence="1">
    <location>
        <begin position="654"/>
        <end position="667"/>
    </location>
</feature>
<dbReference type="RefSeq" id="WP_092547792.1">
    <property type="nucleotide sequence ID" value="NZ_BOMJ01000028.1"/>
</dbReference>
<accession>A0A1H2CF91</accession>
<feature type="compositionally biased region" description="Low complexity" evidence="1">
    <location>
        <begin position="513"/>
        <end position="530"/>
    </location>
</feature>
<feature type="region of interest" description="Disordered" evidence="1">
    <location>
        <begin position="975"/>
        <end position="1038"/>
    </location>
</feature>
<feature type="compositionally biased region" description="Polar residues" evidence="1">
    <location>
        <begin position="798"/>
        <end position="814"/>
    </location>
</feature>
<name>A0A1H2CF91_9ACTN</name>
<feature type="compositionally biased region" description="Basic and acidic residues" evidence="1">
    <location>
        <begin position="727"/>
        <end position="747"/>
    </location>
</feature>
<evidence type="ECO:0000313" key="2">
    <source>
        <dbReference type="EMBL" id="SDT69215.1"/>
    </source>
</evidence>
<feature type="compositionally biased region" description="Polar residues" evidence="1">
    <location>
        <begin position="404"/>
        <end position="417"/>
    </location>
</feature>
<feature type="compositionally biased region" description="Low complexity" evidence="1">
    <location>
        <begin position="550"/>
        <end position="573"/>
    </location>
</feature>
<dbReference type="STRING" id="113562.SAMN04489716_5740"/>
<sequence length="1038" mass="105943">MRVFRTILGMLLLTTGLPALLTGSGLWVVMQHRDPGGAFTGELQRLTVPGYAVVVPDIDRLLRDDVPFARINGTQLRLSAVTADGQAFLGIAPSEQVARYLAGTPYSRVDAVDIGTGILPVTTVRQGGRGIPAGAPGMQDIWTTKGTGRLSVSPGALGDRPYSLVLMHPRGAPVVRLAAIAEVRPGWLNTGTWGLLTLGTLLLMAGIVILTWPARRREVVYVVEPSQVPELMHAIGAPLPLPGLHHPGNKPGLPGYPEYSGLTGYPGDSGQPGDSGNRSGGAHRPRSLADSRPRPFPARPLPAVADGHPRNSADGRSRPPALPQFDWPPHHPVDGSPVRTTGAGHPAGTLVGASLAPTPSAGFPGPSPRPATASPEGPVPGSTSTASGLPGGSFVGGPAGSLADVSSTGISADSVSGRSAPPGARTPEPGRPLSLIGDTPALSGLSAGPTQTRRTDHRPANSDMPEFRATAVGAWVAATAPERARQTEARAAARLAEAARRNAGKFTPTQPGNRNTPAAATPIAAPRRANSGPHKVPAPPTTTPDQKVGPVAADKATPAVPATPAPTTEAPNAAPRPGPSKPNAPKASNVRKAPNASKADQVVSRVALHTGPAATDWTATAITRLGPPRKSHPSPTATAPTAVSASPERDGKEATPATSPESTASTTRAERTARPEPAAATRAVSDAPVGGAGSASTPDTSSDDQDTAALPVWPPIGEPARDAIPAQDKRPSAEKRPTETETTEKGPAELSPADTETRPAEVIGNPRAETTSEGPVSTHTAETTSPNPRTGRALTPTKGATTRPASEPSTTSATGGPVTSVPARSEPVTPTAAGKGATSVPVGDEAIPAPVVSEAPPAPVVNAAAAATSNSGAAAAKTPDAEVTVAGAARGKTAALEEQAKTDAAGGLTKRPGPKGDGRLPGRTAAKGTPPRPVPGVRRTPAAWIKAAESVVARSNEETKAGRARDYREEAAELLAKSTDRRRRRTVSGQTKSPTETPEPKTAQKIEPKADREIEPKADVRAEPKAAPRTPVERPKGD</sequence>
<protein>
    <submittedName>
        <fullName evidence="2">Uncharacterized protein</fullName>
    </submittedName>
</protein>
<evidence type="ECO:0000313" key="3">
    <source>
        <dbReference type="Proteomes" id="UP000198688"/>
    </source>
</evidence>
<evidence type="ECO:0000256" key="1">
    <source>
        <dbReference type="SAM" id="MobiDB-lite"/>
    </source>
</evidence>
<feature type="compositionally biased region" description="Gly residues" evidence="1">
    <location>
        <begin position="389"/>
        <end position="399"/>
    </location>
</feature>
<feature type="compositionally biased region" description="Polar residues" evidence="1">
    <location>
        <begin position="768"/>
        <end position="788"/>
    </location>
</feature>
<organism evidence="2 3">
    <name type="scientific">Actinoplanes derwentensis</name>
    <dbReference type="NCBI Taxonomy" id="113562"/>
    <lineage>
        <taxon>Bacteria</taxon>
        <taxon>Bacillati</taxon>
        <taxon>Actinomycetota</taxon>
        <taxon>Actinomycetes</taxon>
        <taxon>Micromonosporales</taxon>
        <taxon>Micromonosporaceae</taxon>
        <taxon>Actinoplanes</taxon>
    </lineage>
</organism>
<feature type="compositionally biased region" description="Low complexity" evidence="1">
    <location>
        <begin position="246"/>
        <end position="255"/>
    </location>
</feature>
<reference evidence="2 3" key="1">
    <citation type="submission" date="2016-10" db="EMBL/GenBank/DDBJ databases">
        <authorList>
            <person name="de Groot N.N."/>
        </authorList>
    </citation>
    <scope>NUCLEOTIDE SEQUENCE [LARGE SCALE GENOMIC DNA]</scope>
    <source>
        <strain evidence="2 3">DSM 43941</strain>
    </source>
</reference>
<feature type="compositionally biased region" description="Basic and acidic residues" evidence="1">
    <location>
        <begin position="998"/>
        <end position="1038"/>
    </location>
</feature>
<feature type="compositionally biased region" description="Basic and acidic residues" evidence="1">
    <location>
        <begin position="307"/>
        <end position="317"/>
    </location>
</feature>
<gene>
    <name evidence="2" type="ORF">SAMN04489716_5740</name>
</gene>
<feature type="region of interest" description="Disordered" evidence="1">
    <location>
        <begin position="501"/>
        <end position="843"/>
    </location>
</feature>
<feature type="compositionally biased region" description="Low complexity" evidence="1">
    <location>
        <begin position="633"/>
        <end position="646"/>
    </location>
</feature>
<proteinExistence type="predicted"/>
<dbReference type="AlphaFoldDB" id="A0A1H2CF91"/>
<dbReference type="EMBL" id="LT629758">
    <property type="protein sequence ID" value="SDT69215.1"/>
    <property type="molecule type" value="Genomic_DNA"/>
</dbReference>
<feature type="region of interest" description="Disordered" evidence="1">
    <location>
        <begin position="887"/>
        <end position="941"/>
    </location>
</feature>